<feature type="compositionally biased region" description="Polar residues" evidence="1">
    <location>
        <begin position="54"/>
        <end position="63"/>
    </location>
</feature>
<dbReference type="InterPro" id="IPR032675">
    <property type="entry name" value="LRR_dom_sf"/>
</dbReference>
<dbReference type="SUPFAM" id="SSF52047">
    <property type="entry name" value="RNI-like"/>
    <property type="match status" value="1"/>
</dbReference>
<feature type="compositionally biased region" description="Basic and acidic residues" evidence="1">
    <location>
        <begin position="36"/>
        <end position="47"/>
    </location>
</feature>
<organism evidence="2 3">
    <name type="scientific">Petrolisthes cinctipes</name>
    <name type="common">Flat porcelain crab</name>
    <dbReference type="NCBI Taxonomy" id="88211"/>
    <lineage>
        <taxon>Eukaryota</taxon>
        <taxon>Metazoa</taxon>
        <taxon>Ecdysozoa</taxon>
        <taxon>Arthropoda</taxon>
        <taxon>Crustacea</taxon>
        <taxon>Multicrustacea</taxon>
        <taxon>Malacostraca</taxon>
        <taxon>Eumalacostraca</taxon>
        <taxon>Eucarida</taxon>
        <taxon>Decapoda</taxon>
        <taxon>Pleocyemata</taxon>
        <taxon>Anomura</taxon>
        <taxon>Galatheoidea</taxon>
        <taxon>Porcellanidae</taxon>
        <taxon>Petrolisthes</taxon>
    </lineage>
</organism>
<evidence type="ECO:0000313" key="2">
    <source>
        <dbReference type="EMBL" id="KAK3858058.1"/>
    </source>
</evidence>
<feature type="region of interest" description="Disordered" evidence="1">
    <location>
        <begin position="350"/>
        <end position="391"/>
    </location>
</feature>
<evidence type="ECO:0000256" key="1">
    <source>
        <dbReference type="SAM" id="MobiDB-lite"/>
    </source>
</evidence>
<feature type="compositionally biased region" description="Polar residues" evidence="1">
    <location>
        <begin position="360"/>
        <end position="369"/>
    </location>
</feature>
<accession>A0AAE1ENB2</accession>
<dbReference type="Gene3D" id="3.80.10.10">
    <property type="entry name" value="Ribonuclease Inhibitor"/>
    <property type="match status" value="2"/>
</dbReference>
<sequence>MVLRRKFLSLETLAITRLSQLSFEAIKSALILEETSKSNERQHSDNKYKRKRSYSSGDQTQEEIQWHKKLRTRENPNPEVIATNKRPLDDDDDSDDCVRSHKCSKLEGKSERNQKRKEQNSGPRALEMSRDDTTVKYLEKKDSIHTIRQYFLPLPHSLWSQYSKMLINHTLKLISLGCAEDKIIRKVVEYILCEKLTSFSTRAIESYGSELEGTVYDKLRHCRQLVSLEVTMKPREERDVVAAVLSLQRLRLLQMISLLPPERYSFHWALREVTQHCRALHGLKIVYNGDLFSNADDLVNLTRCTSLTSLWLFNFGRRSETIQVSRLLKFLKNLKVLFHKELPNAILELPHTNETDNGNRSHGSAETGQGDQGLGESDIKTEQESQQTDVRQEMRGVEGVLELERVDLCWHQRGLGYQLVYVPSTYLVHLAHMCPKVTLLNLVGPPCLVQVFSSLDALKVLVLQQTSLASCLTRSLHRLHLSGLTELLVSDVCDVTHDLVSAVACGCPNLRVLSVTNSSLEARGDLVSPPHRVPFPNLQQVTLVPTMLQDRPGLTTPVIWELGKHLTHYIVDDTLMLVALHIQYKVEDLSPGDTPTQRDFEDILSCSRPNLHTLVLEWPPSVSPSLVERVIVTCPALTTLGAITTWPITTHQRDTLITRHAHTLNIT</sequence>
<proteinExistence type="predicted"/>
<feature type="compositionally biased region" description="Basic and acidic residues" evidence="1">
    <location>
        <begin position="96"/>
        <end position="119"/>
    </location>
</feature>
<evidence type="ECO:0000313" key="3">
    <source>
        <dbReference type="Proteomes" id="UP001286313"/>
    </source>
</evidence>
<reference evidence="2" key="1">
    <citation type="submission" date="2023-10" db="EMBL/GenBank/DDBJ databases">
        <title>Genome assemblies of two species of porcelain crab, Petrolisthes cinctipes and Petrolisthes manimaculis (Anomura: Porcellanidae).</title>
        <authorList>
            <person name="Angst P."/>
        </authorList>
    </citation>
    <scope>NUCLEOTIDE SEQUENCE</scope>
    <source>
        <strain evidence="2">PB745_01</strain>
        <tissue evidence="2">Gill</tissue>
    </source>
</reference>
<keyword evidence="3" id="KW-1185">Reference proteome</keyword>
<dbReference type="EMBL" id="JAWQEG010005425">
    <property type="protein sequence ID" value="KAK3858058.1"/>
    <property type="molecule type" value="Genomic_DNA"/>
</dbReference>
<gene>
    <name evidence="2" type="ORF">Pcinc_035720</name>
</gene>
<name>A0AAE1ENB2_PETCI</name>
<dbReference type="Proteomes" id="UP001286313">
    <property type="component" value="Unassembled WGS sequence"/>
</dbReference>
<protein>
    <submittedName>
        <fullName evidence="2">Uncharacterized protein</fullName>
    </submittedName>
</protein>
<feature type="region of interest" description="Disordered" evidence="1">
    <location>
        <begin position="36"/>
        <end position="129"/>
    </location>
</feature>
<dbReference type="AlphaFoldDB" id="A0AAE1ENB2"/>
<comment type="caution">
    <text evidence="2">The sequence shown here is derived from an EMBL/GenBank/DDBJ whole genome shotgun (WGS) entry which is preliminary data.</text>
</comment>